<protein>
    <submittedName>
        <fullName evidence="1">Uncharacterized protein</fullName>
    </submittedName>
</protein>
<proteinExistence type="predicted"/>
<reference evidence="1" key="1">
    <citation type="journal article" date="2021" name="Proc. Natl. Acad. Sci. U.S.A.">
        <title>A Catalog of Tens of Thousands of Viruses from Human Metagenomes Reveals Hidden Associations with Chronic Diseases.</title>
        <authorList>
            <person name="Tisza M.J."/>
            <person name="Buck C.B."/>
        </authorList>
    </citation>
    <scope>NUCLEOTIDE SEQUENCE</scope>
    <source>
        <strain evidence="1">CtRRy11</strain>
    </source>
</reference>
<dbReference type="EMBL" id="BK015012">
    <property type="protein sequence ID" value="DAD87034.1"/>
    <property type="molecule type" value="Genomic_DNA"/>
</dbReference>
<sequence>MKKTIYEEKSTIKVNSEEEKELHKKALTFVIKDNISGKELLNKQTNIVLGVYNDITESNDKVMATGQIVAVHCNEITRLMTIEGLSNLVQSLKKEEIEDALGLIIAKLTKEGGDNE</sequence>
<name>A0A8S5MYC7_9CAUD</name>
<evidence type="ECO:0000313" key="1">
    <source>
        <dbReference type="EMBL" id="DAD87034.1"/>
    </source>
</evidence>
<organism evidence="1">
    <name type="scientific">Myoviridae sp. ctRRy11</name>
    <dbReference type="NCBI Taxonomy" id="2826651"/>
    <lineage>
        <taxon>Viruses</taxon>
        <taxon>Duplodnaviria</taxon>
        <taxon>Heunggongvirae</taxon>
        <taxon>Uroviricota</taxon>
        <taxon>Caudoviricetes</taxon>
    </lineage>
</organism>
<accession>A0A8S5MYC7</accession>